<sequence>MASNPSDLVDGFGRVHRDLRISVTDRCNFRCSYCMPAEGMEWLPREDLLSYEELARVARICVERFGFDGIRLTGGEPTVRAHLPVLIEKLSKLDVDLSLTTNGTSLPLLADQLVAAGLQRINISCDSLRADRFEQITRRDELPKVLAGIDAALAAGLGPVKLNVVVMRGVNDDEIVDFATFGRDKGISVRFIEFMPLDAQGEWTNEQVVTQDEIVATINSVYPLEVVAGRGSAPAERWRYLDRESGSAGSDVGVIASVTHSFCDSCDRVRLTAEGMLRHCLFATRELDLRAMLRADATDDELAAAITAEVGAKWAGHQINQVHFIRPARSMSQIGG</sequence>
<dbReference type="InterPro" id="IPR013785">
    <property type="entry name" value="Aldolase_TIM"/>
</dbReference>
<evidence type="ECO:0000256" key="2">
    <source>
        <dbReference type="ARBA" id="ARBA00012167"/>
    </source>
</evidence>
<evidence type="ECO:0000256" key="5">
    <source>
        <dbReference type="ARBA" id="ARBA00022723"/>
    </source>
</evidence>
<evidence type="ECO:0000256" key="4">
    <source>
        <dbReference type="ARBA" id="ARBA00022691"/>
    </source>
</evidence>
<dbReference type="SMART" id="SM00729">
    <property type="entry name" value="Elp3"/>
    <property type="match status" value="1"/>
</dbReference>
<evidence type="ECO:0000256" key="7">
    <source>
        <dbReference type="ARBA" id="ARBA00023004"/>
    </source>
</evidence>
<evidence type="ECO:0000256" key="6">
    <source>
        <dbReference type="ARBA" id="ARBA00022741"/>
    </source>
</evidence>
<evidence type="ECO:0000313" key="14">
    <source>
        <dbReference type="EMBL" id="CAB4626039.1"/>
    </source>
</evidence>
<keyword evidence="6" id="KW-0547">Nucleotide-binding</keyword>
<feature type="domain" description="Radical SAM core" evidence="13">
    <location>
        <begin position="11"/>
        <end position="224"/>
    </location>
</feature>
<dbReference type="SFLD" id="SFLDG01383">
    <property type="entry name" value="cyclic_pyranopterin_phosphate"/>
    <property type="match status" value="1"/>
</dbReference>
<dbReference type="AlphaFoldDB" id="A0A6J6IP42"/>
<evidence type="ECO:0000259" key="13">
    <source>
        <dbReference type="PROSITE" id="PS51918"/>
    </source>
</evidence>
<dbReference type="SFLD" id="SFLDG01386">
    <property type="entry name" value="main_SPASM_domain-containing"/>
    <property type="match status" value="1"/>
</dbReference>
<dbReference type="EC" id="4.1.99.22" evidence="2"/>
<dbReference type="InterPro" id="IPR007197">
    <property type="entry name" value="rSAM"/>
</dbReference>
<evidence type="ECO:0000256" key="11">
    <source>
        <dbReference type="ARBA" id="ARBA00023239"/>
    </source>
</evidence>
<dbReference type="GO" id="GO:0051539">
    <property type="term" value="F:4 iron, 4 sulfur cluster binding"/>
    <property type="evidence" value="ECO:0007669"/>
    <property type="project" value="UniProtKB-KW"/>
</dbReference>
<dbReference type="GO" id="GO:0061799">
    <property type="term" value="F:cyclic pyranopterin monophosphate synthase activity"/>
    <property type="evidence" value="ECO:0007669"/>
    <property type="project" value="TreeGrafter"/>
</dbReference>
<dbReference type="InterPro" id="IPR006638">
    <property type="entry name" value="Elp3/MiaA/NifB-like_rSAM"/>
</dbReference>
<dbReference type="InterPro" id="IPR058240">
    <property type="entry name" value="rSAM_sf"/>
</dbReference>
<keyword evidence="10" id="KW-0501">Molybdenum cofactor biosynthesis</keyword>
<dbReference type="InterPro" id="IPR010505">
    <property type="entry name" value="MoaA_twitch"/>
</dbReference>
<gene>
    <name evidence="14" type="ORF">UFOPK1835_02144</name>
</gene>
<dbReference type="GO" id="GO:0046872">
    <property type="term" value="F:metal ion binding"/>
    <property type="evidence" value="ECO:0007669"/>
    <property type="project" value="UniProtKB-KW"/>
</dbReference>
<protein>
    <recommendedName>
        <fullName evidence="2">GTP 3',8-cyclase</fullName>
        <ecNumber evidence="2">4.1.99.22</ecNumber>
    </recommendedName>
</protein>
<evidence type="ECO:0000256" key="3">
    <source>
        <dbReference type="ARBA" id="ARBA00022485"/>
    </source>
</evidence>
<accession>A0A6J6IP42</accession>
<name>A0A6J6IP42_9ZZZZ</name>
<dbReference type="GO" id="GO:0005525">
    <property type="term" value="F:GTP binding"/>
    <property type="evidence" value="ECO:0007669"/>
    <property type="project" value="UniProtKB-KW"/>
</dbReference>
<evidence type="ECO:0000256" key="12">
    <source>
        <dbReference type="ARBA" id="ARBA00048697"/>
    </source>
</evidence>
<dbReference type="SUPFAM" id="SSF102114">
    <property type="entry name" value="Radical SAM enzymes"/>
    <property type="match status" value="1"/>
</dbReference>
<organism evidence="14">
    <name type="scientific">freshwater metagenome</name>
    <dbReference type="NCBI Taxonomy" id="449393"/>
    <lineage>
        <taxon>unclassified sequences</taxon>
        <taxon>metagenomes</taxon>
        <taxon>ecological metagenomes</taxon>
    </lineage>
</organism>
<dbReference type="InterPro" id="IPR050105">
    <property type="entry name" value="MoCo_biosynth_MoaA/MoaC"/>
</dbReference>
<comment type="catalytic activity">
    <reaction evidence="12">
        <text>GTP + AH2 + S-adenosyl-L-methionine = (8S)-3',8-cyclo-7,8-dihydroguanosine 5'-triphosphate + 5'-deoxyadenosine + L-methionine + A + H(+)</text>
        <dbReference type="Rhea" id="RHEA:49576"/>
        <dbReference type="ChEBI" id="CHEBI:13193"/>
        <dbReference type="ChEBI" id="CHEBI:15378"/>
        <dbReference type="ChEBI" id="CHEBI:17319"/>
        <dbReference type="ChEBI" id="CHEBI:17499"/>
        <dbReference type="ChEBI" id="CHEBI:37565"/>
        <dbReference type="ChEBI" id="CHEBI:57844"/>
        <dbReference type="ChEBI" id="CHEBI:59789"/>
        <dbReference type="ChEBI" id="CHEBI:131766"/>
        <dbReference type="EC" id="4.1.99.22"/>
    </reaction>
</comment>
<keyword evidence="11" id="KW-0456">Lyase</keyword>
<dbReference type="PROSITE" id="PS01305">
    <property type="entry name" value="MOAA_NIFB_PQQE"/>
    <property type="match status" value="1"/>
</dbReference>
<dbReference type="SFLD" id="SFLDS00029">
    <property type="entry name" value="Radical_SAM"/>
    <property type="match status" value="1"/>
</dbReference>
<dbReference type="InterPro" id="IPR000385">
    <property type="entry name" value="MoaA_NifB_PqqE_Fe-S-bd_CS"/>
</dbReference>
<evidence type="ECO:0000256" key="1">
    <source>
        <dbReference type="ARBA" id="ARBA00001966"/>
    </source>
</evidence>
<dbReference type="NCBIfam" id="TIGR02666">
    <property type="entry name" value="moaA"/>
    <property type="match status" value="1"/>
</dbReference>
<keyword evidence="4" id="KW-0949">S-adenosyl-L-methionine</keyword>
<dbReference type="PANTHER" id="PTHR22960">
    <property type="entry name" value="MOLYBDOPTERIN COFACTOR SYNTHESIS PROTEIN A"/>
    <property type="match status" value="1"/>
</dbReference>
<dbReference type="InterPro" id="IPR013483">
    <property type="entry name" value="MoaA"/>
</dbReference>
<dbReference type="CDD" id="cd01335">
    <property type="entry name" value="Radical_SAM"/>
    <property type="match status" value="1"/>
</dbReference>
<dbReference type="Pfam" id="PF06463">
    <property type="entry name" value="Mob_synth_C"/>
    <property type="match status" value="1"/>
</dbReference>
<dbReference type="PANTHER" id="PTHR22960:SF0">
    <property type="entry name" value="MOLYBDENUM COFACTOR BIOSYNTHESIS PROTEIN 1"/>
    <property type="match status" value="1"/>
</dbReference>
<dbReference type="EMBL" id="CAEZUP010000152">
    <property type="protein sequence ID" value="CAB4626039.1"/>
    <property type="molecule type" value="Genomic_DNA"/>
</dbReference>
<dbReference type="Gene3D" id="3.20.20.70">
    <property type="entry name" value="Aldolase class I"/>
    <property type="match status" value="1"/>
</dbReference>
<dbReference type="Pfam" id="PF04055">
    <property type="entry name" value="Radical_SAM"/>
    <property type="match status" value="1"/>
</dbReference>
<keyword evidence="9" id="KW-0342">GTP-binding</keyword>
<keyword evidence="7" id="KW-0408">Iron</keyword>
<proteinExistence type="inferred from homology"/>
<reference evidence="14" key="1">
    <citation type="submission" date="2020-05" db="EMBL/GenBank/DDBJ databases">
        <authorList>
            <person name="Chiriac C."/>
            <person name="Salcher M."/>
            <person name="Ghai R."/>
            <person name="Kavagutti S V."/>
        </authorList>
    </citation>
    <scope>NUCLEOTIDE SEQUENCE</scope>
</reference>
<dbReference type="GO" id="GO:0061798">
    <property type="term" value="F:GTP 3',8'-cyclase activity"/>
    <property type="evidence" value="ECO:0007669"/>
    <property type="project" value="UniProtKB-EC"/>
</dbReference>
<evidence type="ECO:0000256" key="9">
    <source>
        <dbReference type="ARBA" id="ARBA00023134"/>
    </source>
</evidence>
<dbReference type="HAMAP" id="MF_01225_B">
    <property type="entry name" value="MoaA_B"/>
    <property type="match status" value="1"/>
</dbReference>
<dbReference type="SFLD" id="SFLDG01067">
    <property type="entry name" value="SPASM/twitch_domain_containing"/>
    <property type="match status" value="1"/>
</dbReference>
<evidence type="ECO:0000256" key="8">
    <source>
        <dbReference type="ARBA" id="ARBA00023014"/>
    </source>
</evidence>
<comment type="cofactor">
    <cofactor evidence="1">
        <name>[4Fe-4S] cluster</name>
        <dbReference type="ChEBI" id="CHEBI:49883"/>
    </cofactor>
</comment>
<keyword evidence="5" id="KW-0479">Metal-binding</keyword>
<dbReference type="PROSITE" id="PS51918">
    <property type="entry name" value="RADICAL_SAM"/>
    <property type="match status" value="1"/>
</dbReference>
<dbReference type="UniPathway" id="UPA00344"/>
<keyword evidence="3" id="KW-0004">4Fe-4S</keyword>
<dbReference type="GO" id="GO:0006777">
    <property type="term" value="P:Mo-molybdopterin cofactor biosynthetic process"/>
    <property type="evidence" value="ECO:0007669"/>
    <property type="project" value="UniProtKB-KW"/>
</dbReference>
<dbReference type="InterPro" id="IPR040064">
    <property type="entry name" value="MoaA-like"/>
</dbReference>
<dbReference type="CDD" id="cd21117">
    <property type="entry name" value="Twitch_MoaA"/>
    <property type="match status" value="1"/>
</dbReference>
<keyword evidence="8" id="KW-0411">Iron-sulfur</keyword>
<evidence type="ECO:0000256" key="10">
    <source>
        <dbReference type="ARBA" id="ARBA00023150"/>
    </source>
</evidence>